<organism evidence="1 2">
    <name type="scientific">Viridibacillus soli</name>
    <dbReference type="NCBI Taxonomy" id="2798301"/>
    <lineage>
        <taxon>Bacteria</taxon>
        <taxon>Bacillati</taxon>
        <taxon>Bacillota</taxon>
        <taxon>Bacilli</taxon>
        <taxon>Bacillales</taxon>
        <taxon>Caryophanaceae</taxon>
        <taxon>Viridibacillus</taxon>
    </lineage>
</organism>
<comment type="caution">
    <text evidence="1">The sequence shown here is derived from an EMBL/GenBank/DDBJ whole genome shotgun (WGS) entry which is preliminary data.</text>
</comment>
<reference evidence="1 2" key="1">
    <citation type="submission" date="2020-12" db="EMBL/GenBank/DDBJ databases">
        <title>YIM B01967 draft genome.</title>
        <authorList>
            <person name="Yan X."/>
        </authorList>
    </citation>
    <scope>NUCLEOTIDE SEQUENCE [LARGE SCALE GENOMIC DNA]</scope>
    <source>
        <strain evidence="1 2">YIM B01967</strain>
    </source>
</reference>
<proteinExistence type="predicted"/>
<dbReference type="RefSeq" id="WP_200750226.1">
    <property type="nucleotide sequence ID" value="NZ_JAEOAH010000042.1"/>
</dbReference>
<dbReference type="Proteomes" id="UP000618943">
    <property type="component" value="Unassembled WGS sequence"/>
</dbReference>
<name>A0ABS1HC24_9BACL</name>
<evidence type="ECO:0000313" key="1">
    <source>
        <dbReference type="EMBL" id="MBK3496881.1"/>
    </source>
</evidence>
<sequence>MNYNDRGLPILNEVTATAIFDCVYGIDHVSKETKKLLKDENFKLFITALNTQQEYK</sequence>
<keyword evidence="2" id="KW-1185">Reference proteome</keyword>
<dbReference type="EMBL" id="JAEOAH010000042">
    <property type="protein sequence ID" value="MBK3496881.1"/>
    <property type="molecule type" value="Genomic_DNA"/>
</dbReference>
<evidence type="ECO:0000313" key="2">
    <source>
        <dbReference type="Proteomes" id="UP000618943"/>
    </source>
</evidence>
<protein>
    <submittedName>
        <fullName evidence="1">Uncharacterized protein</fullName>
    </submittedName>
</protein>
<gene>
    <name evidence="1" type="ORF">JFL43_18840</name>
</gene>
<accession>A0ABS1HC24</accession>